<dbReference type="KEGG" id="plon:Pla110_18990"/>
<dbReference type="InterPro" id="IPR000192">
    <property type="entry name" value="Aminotrans_V_dom"/>
</dbReference>
<dbReference type="InterPro" id="IPR020578">
    <property type="entry name" value="Aminotrans_V_PyrdxlP_BS"/>
</dbReference>
<evidence type="ECO:0000256" key="2">
    <source>
        <dbReference type="ARBA" id="ARBA00022898"/>
    </source>
</evidence>
<organism evidence="6 7">
    <name type="scientific">Polystyrenella longa</name>
    <dbReference type="NCBI Taxonomy" id="2528007"/>
    <lineage>
        <taxon>Bacteria</taxon>
        <taxon>Pseudomonadati</taxon>
        <taxon>Planctomycetota</taxon>
        <taxon>Planctomycetia</taxon>
        <taxon>Planctomycetales</taxon>
        <taxon>Planctomycetaceae</taxon>
        <taxon>Polystyrenella</taxon>
    </lineage>
</organism>
<name>A0A518CLS3_9PLAN</name>
<dbReference type="SUPFAM" id="SSF53383">
    <property type="entry name" value="PLP-dependent transferases"/>
    <property type="match status" value="1"/>
</dbReference>
<keyword evidence="6" id="KW-0808">Transferase</keyword>
<dbReference type="Gene3D" id="3.40.640.10">
    <property type="entry name" value="Type I PLP-dependent aspartate aminotransferase-like (Major domain)"/>
    <property type="match status" value="1"/>
</dbReference>
<dbReference type="Gene3D" id="3.90.1150.10">
    <property type="entry name" value="Aspartate Aminotransferase, domain 1"/>
    <property type="match status" value="1"/>
</dbReference>
<dbReference type="AlphaFoldDB" id="A0A518CLS3"/>
<dbReference type="PANTHER" id="PTHR43586:SF15">
    <property type="entry name" value="BLR3095 PROTEIN"/>
    <property type="match status" value="1"/>
</dbReference>
<evidence type="ECO:0000256" key="4">
    <source>
        <dbReference type="RuleBase" id="RU004504"/>
    </source>
</evidence>
<dbReference type="Pfam" id="PF00266">
    <property type="entry name" value="Aminotran_5"/>
    <property type="match status" value="1"/>
</dbReference>
<dbReference type="PANTHER" id="PTHR43586">
    <property type="entry name" value="CYSTEINE DESULFURASE"/>
    <property type="match status" value="1"/>
</dbReference>
<dbReference type="PROSITE" id="PS00595">
    <property type="entry name" value="AA_TRANSFER_CLASS_5"/>
    <property type="match status" value="1"/>
</dbReference>
<comment type="cofactor">
    <cofactor evidence="1 4">
        <name>pyridoxal 5'-phosphate</name>
        <dbReference type="ChEBI" id="CHEBI:597326"/>
    </cofactor>
</comment>
<evidence type="ECO:0000313" key="7">
    <source>
        <dbReference type="Proteomes" id="UP000317178"/>
    </source>
</evidence>
<gene>
    <name evidence="6" type="primary">csdA</name>
    <name evidence="6" type="ORF">Pla110_18990</name>
</gene>
<comment type="similarity">
    <text evidence="3">Belongs to the class-V pyridoxal-phosphate-dependent aminotransferase family.</text>
</comment>
<keyword evidence="7" id="KW-1185">Reference proteome</keyword>
<accession>A0A518CLS3</accession>
<dbReference type="EC" id="2.8.1.7" evidence="6"/>
<reference evidence="6 7" key="1">
    <citation type="submission" date="2019-02" db="EMBL/GenBank/DDBJ databases">
        <title>Deep-cultivation of Planctomycetes and their phenomic and genomic characterization uncovers novel biology.</title>
        <authorList>
            <person name="Wiegand S."/>
            <person name="Jogler M."/>
            <person name="Boedeker C."/>
            <person name="Pinto D."/>
            <person name="Vollmers J."/>
            <person name="Rivas-Marin E."/>
            <person name="Kohn T."/>
            <person name="Peeters S.H."/>
            <person name="Heuer A."/>
            <person name="Rast P."/>
            <person name="Oberbeckmann S."/>
            <person name="Bunk B."/>
            <person name="Jeske O."/>
            <person name="Meyerdierks A."/>
            <person name="Storesund J.E."/>
            <person name="Kallscheuer N."/>
            <person name="Luecker S."/>
            <person name="Lage O.M."/>
            <person name="Pohl T."/>
            <person name="Merkel B.J."/>
            <person name="Hornburger P."/>
            <person name="Mueller R.-W."/>
            <person name="Bruemmer F."/>
            <person name="Labrenz M."/>
            <person name="Spormann A.M."/>
            <person name="Op den Camp H."/>
            <person name="Overmann J."/>
            <person name="Amann R."/>
            <person name="Jetten M.S.M."/>
            <person name="Mascher T."/>
            <person name="Medema M.H."/>
            <person name="Devos D.P."/>
            <person name="Kaster A.-K."/>
            <person name="Ovreas L."/>
            <person name="Rohde M."/>
            <person name="Galperin M.Y."/>
            <person name="Jogler C."/>
        </authorList>
    </citation>
    <scope>NUCLEOTIDE SEQUENCE [LARGE SCALE GENOMIC DNA]</scope>
    <source>
        <strain evidence="6 7">Pla110</strain>
    </source>
</reference>
<evidence type="ECO:0000256" key="3">
    <source>
        <dbReference type="RuleBase" id="RU004075"/>
    </source>
</evidence>
<feature type="domain" description="Aminotransferase class V" evidence="5">
    <location>
        <begin position="20"/>
        <end position="364"/>
    </location>
</feature>
<keyword evidence="2" id="KW-0663">Pyridoxal phosphate</keyword>
<evidence type="ECO:0000259" key="5">
    <source>
        <dbReference type="Pfam" id="PF00266"/>
    </source>
</evidence>
<evidence type="ECO:0000313" key="6">
    <source>
        <dbReference type="EMBL" id="QDU80175.1"/>
    </source>
</evidence>
<dbReference type="EMBL" id="CP036281">
    <property type="protein sequence ID" value="QDU80175.1"/>
    <property type="molecule type" value="Genomic_DNA"/>
</dbReference>
<dbReference type="RefSeq" id="WP_144995351.1">
    <property type="nucleotide sequence ID" value="NZ_CP036281.1"/>
</dbReference>
<dbReference type="InterPro" id="IPR015424">
    <property type="entry name" value="PyrdxlP-dep_Trfase"/>
</dbReference>
<dbReference type="GO" id="GO:0031071">
    <property type="term" value="F:cysteine desulfurase activity"/>
    <property type="evidence" value="ECO:0007669"/>
    <property type="project" value="UniProtKB-EC"/>
</dbReference>
<evidence type="ECO:0000256" key="1">
    <source>
        <dbReference type="ARBA" id="ARBA00001933"/>
    </source>
</evidence>
<dbReference type="Proteomes" id="UP000317178">
    <property type="component" value="Chromosome"/>
</dbReference>
<sequence length="375" mass="41348">MFTPESRRADFPSLEGRSYFNTAAEGIPPLSVLHALEQYGQDKLLGMDGRAKHEAVWDRAKQELADAYGLSTDEVSFCSCSSEAFNLAALALQLQPGDEVVINDLDFPAGSTPWLQESSPATVKVWKSRDFALHPDDLKPLLSPRTRLVTTSLVSFFNGFKIDVPEVTRLVRAHSPALFALDVTQGLGRIPLELSDVDLIISSTHKWILASHGGGLVGVPAHRAAEWTVPAGGWFNLQNAFEADRFEKTVTKQGAASFSVGMPNYPAIYAIEAGLSYIRQQSIPKINDYCQPLYDHCFAELNKLDVEMLTPSDPANQAGIMAFRHPDAERIYKHLHAENIHLMYHAGRLRIAIHGYNSEADVERLLAGIHSAVKS</sequence>
<dbReference type="InterPro" id="IPR015421">
    <property type="entry name" value="PyrdxlP-dep_Trfase_major"/>
</dbReference>
<protein>
    <submittedName>
        <fullName evidence="6">Cysteine desulfurase CsdA</fullName>
        <ecNumber evidence="6">2.8.1.7</ecNumber>
    </submittedName>
</protein>
<dbReference type="OrthoDB" id="9804366at2"/>
<dbReference type="InterPro" id="IPR015422">
    <property type="entry name" value="PyrdxlP-dep_Trfase_small"/>
</dbReference>
<proteinExistence type="inferred from homology"/>